<reference evidence="2 3" key="1">
    <citation type="submission" date="2024-04" db="EMBL/GenBank/DDBJ databases">
        <title>Tritrichomonas musculus Genome.</title>
        <authorList>
            <person name="Alves-Ferreira E."/>
            <person name="Grigg M."/>
            <person name="Lorenzi H."/>
            <person name="Galac M."/>
        </authorList>
    </citation>
    <scope>NUCLEOTIDE SEQUENCE [LARGE SCALE GENOMIC DNA]</scope>
    <source>
        <strain evidence="2 3">EAF2021</strain>
    </source>
</reference>
<feature type="region of interest" description="Disordered" evidence="1">
    <location>
        <begin position="192"/>
        <end position="434"/>
    </location>
</feature>
<feature type="compositionally biased region" description="Basic residues" evidence="1">
    <location>
        <begin position="254"/>
        <end position="265"/>
    </location>
</feature>
<feature type="compositionally biased region" description="Acidic residues" evidence="1">
    <location>
        <begin position="111"/>
        <end position="122"/>
    </location>
</feature>
<protein>
    <submittedName>
        <fullName evidence="2">Uncharacterized protein</fullName>
    </submittedName>
</protein>
<dbReference type="EMBL" id="JAPFFF010000008">
    <property type="protein sequence ID" value="KAK8884337.1"/>
    <property type="molecule type" value="Genomic_DNA"/>
</dbReference>
<feature type="compositionally biased region" description="Basic and acidic residues" evidence="1">
    <location>
        <begin position="409"/>
        <end position="428"/>
    </location>
</feature>
<feature type="compositionally biased region" description="Polar residues" evidence="1">
    <location>
        <begin position="20"/>
        <end position="30"/>
    </location>
</feature>
<proteinExistence type="predicted"/>
<gene>
    <name evidence="2" type="ORF">M9Y10_043446</name>
</gene>
<comment type="caution">
    <text evidence="2">The sequence shown here is derived from an EMBL/GenBank/DDBJ whole genome shotgun (WGS) entry which is preliminary data.</text>
</comment>
<evidence type="ECO:0000313" key="2">
    <source>
        <dbReference type="EMBL" id="KAK8884337.1"/>
    </source>
</evidence>
<feature type="compositionally biased region" description="Basic residues" evidence="1">
    <location>
        <begin position="33"/>
        <end position="42"/>
    </location>
</feature>
<feature type="region of interest" description="Disordered" evidence="1">
    <location>
        <begin position="100"/>
        <end position="155"/>
    </location>
</feature>
<feature type="compositionally biased region" description="Basic and acidic residues" evidence="1">
    <location>
        <begin position="203"/>
        <end position="213"/>
    </location>
</feature>
<evidence type="ECO:0000313" key="3">
    <source>
        <dbReference type="Proteomes" id="UP001470230"/>
    </source>
</evidence>
<feature type="compositionally biased region" description="Low complexity" evidence="1">
    <location>
        <begin position="1"/>
        <end position="10"/>
    </location>
</feature>
<feature type="compositionally biased region" description="Acidic residues" evidence="1">
    <location>
        <begin position="271"/>
        <end position="280"/>
    </location>
</feature>
<dbReference type="Proteomes" id="UP001470230">
    <property type="component" value="Unassembled WGS sequence"/>
</dbReference>
<sequence length="886" mass="104099">MNGDEIQQQQKIKKSSTKTGNNNYEINEQSSTRKNKKKKNTTKRALISDEKYLQRQRSNYEDNQNYYDDYEDDYEDEKRVEKMKPKKKIIKKYALVQDEKQQSKKNFNYDENQDDFDSYSDEQIEKKPPTKKNTKNHGLAQGNNKRFKNTSHYDKNQDYYDDYGYDYDGQVEKKPQKKVKIIKKYALVQDEEQPSKKNFNYKKNQDDFNDHNNKQIGKTKTKKVVKKYALVQSNQVPNSDDELDQGFEANNHRSGTKVKKNKIKKLLVSSSDDDTGFDQETEAKHKSKASTSNPKNKKNVSNNIPAKKNNKYLVSSSDDDDNGELDPQIESTNKSKVPKPTHQKNVSESTRTTRNKNYLVSSSDEDDGEFDQETKDINKLKTPRPKQGKKIVKMYALVNDDETLEDNTDIPKTDEKSKETPESDKTKEQQSSNKKYTQYEITEITNQNYYLAEELNKLQKEKEQIYFKQILKATEKRNSKMRDSIEETKNIIEAIDGRDREGEFLDEITKDDKNLSLIMQKLHDFEVKRSDYWVRLRKYKESIKRKKDFDFSPIDDREELDNVRNKVINLISDDLNILGKSLDNIQTDIINASREFDFELNLRNLNTLQEYNDSLDTTLETNQDEINDAQTIYTRSRTFSSNIKIPIEDYYVDNLDPYAASLNQIKIDNQELKSKEEIIQNDKEIRKKVYRSTDKKWKEVTSQKRKINDINEDEDIKKLNDECNHLLELIQEGADEQNKLSIKYDKLSRLRNEFGCKNKLELNLLLADENSQQLIPEMVEKVDFLNNAYEGIKNLDIVLHGHKPGEIDAATRYNSVIDELEKMKYNYDPSLLDDNTLSPDLKEKAKKAHDEFRNLLNLKYNDETTKQRYELLSEDDDLEDLGDIDI</sequence>
<keyword evidence="3" id="KW-1185">Reference proteome</keyword>
<feature type="compositionally biased region" description="Low complexity" evidence="1">
    <location>
        <begin position="290"/>
        <end position="303"/>
    </location>
</feature>
<accession>A0ABR2K044</accession>
<feature type="region of interest" description="Disordered" evidence="1">
    <location>
        <begin position="1"/>
        <end position="86"/>
    </location>
</feature>
<organism evidence="2 3">
    <name type="scientific">Tritrichomonas musculus</name>
    <dbReference type="NCBI Taxonomy" id="1915356"/>
    <lineage>
        <taxon>Eukaryota</taxon>
        <taxon>Metamonada</taxon>
        <taxon>Parabasalia</taxon>
        <taxon>Tritrichomonadida</taxon>
        <taxon>Tritrichomonadidae</taxon>
        <taxon>Tritrichomonas</taxon>
    </lineage>
</organism>
<feature type="compositionally biased region" description="Acidic residues" evidence="1">
    <location>
        <begin position="399"/>
        <end position="408"/>
    </location>
</feature>
<evidence type="ECO:0000256" key="1">
    <source>
        <dbReference type="SAM" id="MobiDB-lite"/>
    </source>
</evidence>
<name>A0ABR2K044_9EUKA</name>
<feature type="compositionally biased region" description="Polar residues" evidence="1">
    <location>
        <begin position="343"/>
        <end position="362"/>
    </location>
</feature>
<feature type="compositionally biased region" description="Basic residues" evidence="1">
    <location>
        <begin position="217"/>
        <end position="226"/>
    </location>
</feature>
<feature type="compositionally biased region" description="Basic residues" evidence="1">
    <location>
        <begin position="381"/>
        <end position="392"/>
    </location>
</feature>